<dbReference type="RefSeq" id="WP_071455143.1">
    <property type="nucleotide sequence ID" value="NZ_CP017675.1"/>
</dbReference>
<dbReference type="Pfam" id="PF13386">
    <property type="entry name" value="DsbD_2"/>
    <property type="match status" value="1"/>
</dbReference>
<feature type="transmembrane region" description="Helical" evidence="5">
    <location>
        <begin position="282"/>
        <end position="300"/>
    </location>
</feature>
<dbReference type="InterPro" id="IPR013130">
    <property type="entry name" value="Fe3_Rdtase_TM_dom"/>
</dbReference>
<evidence type="ECO:0000256" key="3">
    <source>
        <dbReference type="ARBA" id="ARBA00022989"/>
    </source>
</evidence>
<keyword evidence="9" id="KW-1185">Reference proteome</keyword>
<sequence length="380" mass="40799">MPTGAQVGLIFALGFLGSFGHCAGMCGPLVLGVALGQKHQPWGQRLTHQLSLHLGRVLTYSLVGAGLGQAGSLLVAGGQLAGVGSGLRQGVTVAIGVLLIYSGWQKQAPGWLRWGWHPQGALPQNPLLLGLGWGLIPCGFLYVAQLQAVATLNPLGGALVMLAFGLGTVPVLLGLGLWLSRVGSERGDQLSRWAGGLTMVMGGLMLLRTDGMVDITGTGSFLLLGLTLLARPLHRWWPGLRPLRRELGVGAFVLAVIHTLHMVEHGLQWDVTGVLFLPVRPFWGMILGTGAVGLMLPLAVTSTDGWRQRLGQRWHQLHRLVTGIWLLAAGHISLLMGQRWGVMRNGVFILGVIFVLLLRQSWWGRWWPQEAGDEPADSGH</sequence>
<evidence type="ECO:0000313" key="9">
    <source>
        <dbReference type="Proteomes" id="UP000180235"/>
    </source>
</evidence>
<feature type="domain" description="Ferric oxidoreductase" evidence="6">
    <location>
        <begin position="218"/>
        <end position="328"/>
    </location>
</feature>
<keyword evidence="2 5" id="KW-0812">Transmembrane</keyword>
<dbReference type="InterPro" id="IPR039447">
    <property type="entry name" value="UreH-like_TM_dom"/>
</dbReference>
<dbReference type="KEGG" id="glt:GlitD10_2413"/>
<feature type="transmembrane region" description="Helical" evidence="5">
    <location>
        <begin position="320"/>
        <end position="336"/>
    </location>
</feature>
<dbReference type="OrthoDB" id="9800141at2"/>
<dbReference type="PANTHER" id="PTHR42208:SF1">
    <property type="entry name" value="HEAVY METAL TRANSPORTER"/>
    <property type="match status" value="1"/>
</dbReference>
<feature type="transmembrane region" description="Helical" evidence="5">
    <location>
        <begin position="342"/>
        <end position="358"/>
    </location>
</feature>
<evidence type="ECO:0000259" key="7">
    <source>
        <dbReference type="Pfam" id="PF13386"/>
    </source>
</evidence>
<comment type="subcellular location">
    <subcellularLocation>
        <location evidence="1">Membrane</location>
        <topology evidence="1">Multi-pass membrane protein</topology>
    </subcellularLocation>
</comment>
<proteinExistence type="predicted"/>
<evidence type="ECO:0008006" key="10">
    <source>
        <dbReference type="Google" id="ProtNLM"/>
    </source>
</evidence>
<protein>
    <recommendedName>
        <fullName evidence="10">Sulfite exporter TauE/SafE family protein</fullName>
    </recommendedName>
</protein>
<evidence type="ECO:0000256" key="4">
    <source>
        <dbReference type="ARBA" id="ARBA00023136"/>
    </source>
</evidence>
<dbReference type="GO" id="GO:0016020">
    <property type="term" value="C:membrane"/>
    <property type="evidence" value="ECO:0007669"/>
    <property type="project" value="UniProtKB-SubCell"/>
</dbReference>
<keyword evidence="3 5" id="KW-1133">Transmembrane helix</keyword>
<dbReference type="EMBL" id="CP017675">
    <property type="protein sequence ID" value="APB34747.1"/>
    <property type="molecule type" value="Genomic_DNA"/>
</dbReference>
<feature type="transmembrane region" description="Helical" evidence="5">
    <location>
        <begin position="156"/>
        <end position="178"/>
    </location>
</feature>
<organism evidence="8 9">
    <name type="scientific">Gloeomargarita lithophora Alchichica-D10</name>
    <dbReference type="NCBI Taxonomy" id="1188229"/>
    <lineage>
        <taxon>Bacteria</taxon>
        <taxon>Bacillati</taxon>
        <taxon>Cyanobacteriota</taxon>
        <taxon>Cyanophyceae</taxon>
        <taxon>Gloeomargaritales</taxon>
        <taxon>Gloeomargaritaceae</taxon>
        <taxon>Gloeomargarita</taxon>
    </lineage>
</organism>
<dbReference type="STRING" id="1188229.GlitD10_2413"/>
<evidence type="ECO:0000256" key="2">
    <source>
        <dbReference type="ARBA" id="ARBA00022692"/>
    </source>
</evidence>
<dbReference type="Proteomes" id="UP000180235">
    <property type="component" value="Chromosome"/>
</dbReference>
<feature type="transmembrane region" description="Helical" evidence="5">
    <location>
        <begin position="57"/>
        <end position="80"/>
    </location>
</feature>
<keyword evidence="4 5" id="KW-0472">Membrane</keyword>
<feature type="transmembrane region" description="Helical" evidence="5">
    <location>
        <begin position="245"/>
        <end position="262"/>
    </location>
</feature>
<reference evidence="8 9" key="1">
    <citation type="submission" date="2016-10" db="EMBL/GenBank/DDBJ databases">
        <title>Description of Gloeomargarita lithophora gen. nov., sp. nov., a thylakoid-bearing basal-branching cyanobacterium with intracellular carbonates, and proposal for Gloeomargaritales ord. nov.</title>
        <authorList>
            <person name="Moreira D."/>
            <person name="Tavera R."/>
            <person name="Benzerara K."/>
            <person name="Skouri-Panet F."/>
            <person name="Couradeau E."/>
            <person name="Gerard E."/>
            <person name="Loussert C."/>
            <person name="Novelo E."/>
            <person name="Zivanovic Y."/>
            <person name="Lopez-Garcia P."/>
        </authorList>
    </citation>
    <scope>NUCLEOTIDE SEQUENCE [LARGE SCALE GENOMIC DNA]</scope>
    <source>
        <strain evidence="8 9">D10</strain>
    </source>
</reference>
<feature type="transmembrane region" description="Helical" evidence="5">
    <location>
        <begin position="190"/>
        <end position="209"/>
    </location>
</feature>
<evidence type="ECO:0000256" key="1">
    <source>
        <dbReference type="ARBA" id="ARBA00004141"/>
    </source>
</evidence>
<evidence type="ECO:0000313" key="8">
    <source>
        <dbReference type="EMBL" id="APB34747.1"/>
    </source>
</evidence>
<name>A0A1J0AFR9_9CYAN</name>
<feature type="transmembrane region" description="Helical" evidence="5">
    <location>
        <begin position="215"/>
        <end position="233"/>
    </location>
</feature>
<feature type="transmembrane region" description="Helical" evidence="5">
    <location>
        <begin position="86"/>
        <end position="104"/>
    </location>
</feature>
<evidence type="ECO:0000256" key="5">
    <source>
        <dbReference type="SAM" id="Phobius"/>
    </source>
</evidence>
<dbReference type="Pfam" id="PF01794">
    <property type="entry name" value="Ferric_reduct"/>
    <property type="match status" value="1"/>
</dbReference>
<dbReference type="AlphaFoldDB" id="A0A1J0AFR9"/>
<gene>
    <name evidence="8" type="ORF">GlitD10_2413</name>
</gene>
<feature type="transmembrane region" description="Helical" evidence="5">
    <location>
        <begin position="125"/>
        <end position="144"/>
    </location>
</feature>
<evidence type="ECO:0000259" key="6">
    <source>
        <dbReference type="Pfam" id="PF01794"/>
    </source>
</evidence>
<accession>A0A1J0AFR9</accession>
<feature type="transmembrane region" description="Helical" evidence="5">
    <location>
        <begin position="6"/>
        <end position="36"/>
    </location>
</feature>
<dbReference type="PANTHER" id="PTHR42208">
    <property type="entry name" value="HEAVY METAL TRANSPORTER-RELATED"/>
    <property type="match status" value="1"/>
</dbReference>
<feature type="domain" description="Urease accessory protein UreH-like transmembrane" evidence="7">
    <location>
        <begin position="10"/>
        <end position="203"/>
    </location>
</feature>